<name>A0ABU6FI40_9ACTN</name>
<feature type="region of interest" description="Disordered" evidence="1">
    <location>
        <begin position="1"/>
        <end position="48"/>
    </location>
</feature>
<reference evidence="2 3" key="1">
    <citation type="submission" date="2022-10" db="EMBL/GenBank/DDBJ databases">
        <authorList>
            <person name="Xie J."/>
            <person name="Shen N."/>
        </authorList>
    </citation>
    <scope>NUCLEOTIDE SEQUENCE [LARGE SCALE GENOMIC DNA]</scope>
    <source>
        <strain evidence="2 3">YIM65594</strain>
    </source>
</reference>
<evidence type="ECO:0000313" key="2">
    <source>
        <dbReference type="EMBL" id="MEB8342945.1"/>
    </source>
</evidence>
<organism evidence="2 3">
    <name type="scientific">Streptomyces endophyticus</name>
    <dbReference type="NCBI Taxonomy" id="714166"/>
    <lineage>
        <taxon>Bacteria</taxon>
        <taxon>Bacillati</taxon>
        <taxon>Actinomycetota</taxon>
        <taxon>Actinomycetes</taxon>
        <taxon>Kitasatosporales</taxon>
        <taxon>Streptomycetaceae</taxon>
        <taxon>Streptomyces</taxon>
    </lineage>
</organism>
<proteinExistence type="predicted"/>
<protein>
    <submittedName>
        <fullName evidence="2">Uncharacterized protein</fullName>
    </submittedName>
</protein>
<accession>A0ABU6FI40</accession>
<evidence type="ECO:0000256" key="1">
    <source>
        <dbReference type="SAM" id="MobiDB-lite"/>
    </source>
</evidence>
<comment type="caution">
    <text evidence="2">The sequence shown here is derived from an EMBL/GenBank/DDBJ whole genome shotgun (WGS) entry which is preliminary data.</text>
</comment>
<dbReference type="EMBL" id="JAOZYC010000174">
    <property type="protein sequence ID" value="MEB8342945.1"/>
    <property type="molecule type" value="Genomic_DNA"/>
</dbReference>
<feature type="non-terminal residue" evidence="2">
    <location>
        <position position="79"/>
    </location>
</feature>
<evidence type="ECO:0000313" key="3">
    <source>
        <dbReference type="Proteomes" id="UP001354931"/>
    </source>
</evidence>
<gene>
    <name evidence="2" type="ORF">OKJ99_36175</name>
</gene>
<keyword evidence="3" id="KW-1185">Reference proteome</keyword>
<dbReference type="RefSeq" id="WP_407700831.1">
    <property type="nucleotide sequence ID" value="NZ_JAOZYC010000174.1"/>
</dbReference>
<dbReference type="Proteomes" id="UP001354931">
    <property type="component" value="Unassembled WGS sequence"/>
</dbReference>
<sequence>MSLAEALGVSSALRVGALPPDSEADGVAADLVPSATGPAAPPPPSSPPWLVTTYVAAASKVHGLYTAPVVDSDTESPVP</sequence>